<organism evidence="2 3">
    <name type="scientific">Desulfolutivibrio sulfodismutans</name>
    <dbReference type="NCBI Taxonomy" id="63561"/>
    <lineage>
        <taxon>Bacteria</taxon>
        <taxon>Pseudomonadati</taxon>
        <taxon>Thermodesulfobacteriota</taxon>
        <taxon>Desulfovibrionia</taxon>
        <taxon>Desulfovibrionales</taxon>
        <taxon>Desulfovibrionaceae</taxon>
        <taxon>Desulfolutivibrio</taxon>
    </lineage>
</organism>
<dbReference type="AlphaFoldDB" id="A0A7K3NGA3"/>
<gene>
    <name evidence="2" type="ORF">G3N56_00445</name>
</gene>
<name>A0A7K3NGA3_9BACT</name>
<evidence type="ECO:0000313" key="2">
    <source>
        <dbReference type="EMBL" id="NDY55214.1"/>
    </source>
</evidence>
<dbReference type="EMBL" id="JAAGRQ010000001">
    <property type="protein sequence ID" value="NDY55214.1"/>
    <property type="molecule type" value="Genomic_DNA"/>
</dbReference>
<protein>
    <submittedName>
        <fullName evidence="2">Universal stress protein</fullName>
    </submittedName>
</protein>
<dbReference type="InterPro" id="IPR014729">
    <property type="entry name" value="Rossmann-like_a/b/a_fold"/>
</dbReference>
<dbReference type="Gene3D" id="3.40.50.620">
    <property type="entry name" value="HUPs"/>
    <property type="match status" value="1"/>
</dbReference>
<dbReference type="RefSeq" id="WP_163300267.1">
    <property type="nucleotide sequence ID" value="NZ_JAAGRQ010000001.1"/>
</dbReference>
<dbReference type="SUPFAM" id="SSF52402">
    <property type="entry name" value="Adenine nucleotide alpha hydrolases-like"/>
    <property type="match status" value="1"/>
</dbReference>
<dbReference type="CDD" id="cd00293">
    <property type="entry name" value="USP-like"/>
    <property type="match status" value="1"/>
</dbReference>
<sequence length="141" mass="15333">MEKILVGIDSERPALEALIRALCLAARINARVCVLVVHPPGKTLETNRDRPALRLVESEIDSARTAGTSVEVFVAEGDFDREMIEAAGRMKTTFLVASAVAGDEPGGDREAERLTRILHGVDCRVELVSPKKNTKPEKEGL</sequence>
<dbReference type="InterPro" id="IPR006016">
    <property type="entry name" value="UspA"/>
</dbReference>
<evidence type="ECO:0000259" key="1">
    <source>
        <dbReference type="Pfam" id="PF00582"/>
    </source>
</evidence>
<dbReference type="Proteomes" id="UP000469724">
    <property type="component" value="Unassembled WGS sequence"/>
</dbReference>
<reference evidence="2 3" key="1">
    <citation type="submission" date="2020-02" db="EMBL/GenBank/DDBJ databases">
        <title>Comparative genomics of sulfur disproportionating microorganisms.</title>
        <authorList>
            <person name="Ward L.M."/>
            <person name="Bertran E."/>
            <person name="Johnston D.T."/>
        </authorList>
    </citation>
    <scope>NUCLEOTIDE SEQUENCE [LARGE SCALE GENOMIC DNA]</scope>
    <source>
        <strain evidence="2 3">DSM 3696</strain>
    </source>
</reference>
<feature type="domain" description="UspA" evidence="1">
    <location>
        <begin position="2"/>
        <end position="92"/>
    </location>
</feature>
<keyword evidence="3" id="KW-1185">Reference proteome</keyword>
<comment type="caution">
    <text evidence="2">The sequence shown here is derived from an EMBL/GenBank/DDBJ whole genome shotgun (WGS) entry which is preliminary data.</text>
</comment>
<evidence type="ECO:0000313" key="3">
    <source>
        <dbReference type="Proteomes" id="UP000469724"/>
    </source>
</evidence>
<dbReference type="Pfam" id="PF00582">
    <property type="entry name" value="Usp"/>
    <property type="match status" value="1"/>
</dbReference>
<proteinExistence type="predicted"/>
<accession>A0A7K3NGA3</accession>